<dbReference type="Proteomes" id="UP000324800">
    <property type="component" value="Unassembled WGS sequence"/>
</dbReference>
<sequence>KEQVFCMKMMEQVQIQDRFLRFESGSLSSVHDILIRNKIEILGLNQKYSDKEVYIFAYDIQYFILLVETTRYDLLSKAIQEKRLTYDDKAIKYVGGDQQSAVTVELFQYPYYFI</sequence>
<dbReference type="EMBL" id="SNRW01046215">
    <property type="protein sequence ID" value="KAA6318502.1"/>
    <property type="molecule type" value="Genomic_DNA"/>
</dbReference>
<proteinExistence type="predicted"/>
<reference evidence="1 2" key="1">
    <citation type="submission" date="2019-03" db="EMBL/GenBank/DDBJ databases">
        <title>Single cell metagenomics reveals metabolic interactions within the superorganism composed of flagellate Streblomastix strix and complex community of Bacteroidetes bacteria on its surface.</title>
        <authorList>
            <person name="Treitli S.C."/>
            <person name="Kolisko M."/>
            <person name="Husnik F."/>
            <person name="Keeling P."/>
            <person name="Hampl V."/>
        </authorList>
    </citation>
    <scope>NUCLEOTIDE SEQUENCE [LARGE SCALE GENOMIC DNA]</scope>
    <source>
        <strain evidence="1">ST1C</strain>
    </source>
</reference>
<comment type="caution">
    <text evidence="1">The sequence shown here is derived from an EMBL/GenBank/DDBJ whole genome shotgun (WGS) entry which is preliminary data.</text>
</comment>
<name>A0A5J4QAJ8_9EUKA</name>
<evidence type="ECO:0000313" key="1">
    <source>
        <dbReference type="EMBL" id="KAA6318502.1"/>
    </source>
</evidence>
<gene>
    <name evidence="1" type="ORF">EZS28_054938</name>
</gene>
<organism evidence="1 2">
    <name type="scientific">Streblomastix strix</name>
    <dbReference type="NCBI Taxonomy" id="222440"/>
    <lineage>
        <taxon>Eukaryota</taxon>
        <taxon>Metamonada</taxon>
        <taxon>Preaxostyla</taxon>
        <taxon>Oxymonadida</taxon>
        <taxon>Streblomastigidae</taxon>
        <taxon>Streblomastix</taxon>
    </lineage>
</organism>
<protein>
    <submittedName>
        <fullName evidence="1">Uncharacterized protein</fullName>
    </submittedName>
</protein>
<accession>A0A5J4QAJ8</accession>
<evidence type="ECO:0000313" key="2">
    <source>
        <dbReference type="Proteomes" id="UP000324800"/>
    </source>
</evidence>
<dbReference type="AlphaFoldDB" id="A0A5J4QAJ8"/>
<feature type="non-terminal residue" evidence="1">
    <location>
        <position position="1"/>
    </location>
</feature>